<dbReference type="EMBL" id="QEAM01000011">
    <property type="protein sequence ID" value="TPX50912.1"/>
    <property type="molecule type" value="Genomic_DNA"/>
</dbReference>
<accession>A0A507DGV9</accession>
<name>A0A507DGV9_9FUNG</name>
<keyword evidence="2" id="KW-0732">Signal</keyword>
<sequence>MSKIHIVILIVVFVVLHIQAADDNVKDKHTMKCLSDALIRRRITAAEMTKIAQDYRIKLTLSEKRHIKDTLKKRQAYVPANSPLTPGQFSQDPDPGNSEMRLTYVMQYNAYQYESCKALHVKVLNTLAQEASSPQSRNSLLRRPKQLLDLMKYYLTLEVRYAIALGEVAPHFQTLFPTRNEARGNVWGTSIDEVRDKRVFFARLIDAMKANKILVSLNDTTNDSALRLKYSPFSMEELSTEPTSDMSDERLHYVLEYNALMFEKFRFKSVQLKKVIDDVPMNPKLRQALDNRQKRVHATMRTYFGTARMYADKMKKTAPRSRQPDQMFDLNELPPETDDPIIVPENQRTQDHVIMETYLNTKRQYAKEVEEAAPHGHKRRKMLDLNELPFEIDNPIIVSCPSYHEPAEPSGARDRGMMPVMPNSYKTGANIHMLHQSHTYFVGCSSADASHRSQSRSNAFQGRSIENITK</sequence>
<evidence type="ECO:0000313" key="6">
    <source>
        <dbReference type="Proteomes" id="UP000320475"/>
    </source>
</evidence>
<comment type="caution">
    <text evidence="4">The sequence shown here is derived from an EMBL/GenBank/DDBJ whole genome shotgun (WGS) entry which is preliminary data.</text>
</comment>
<keyword evidence="5" id="KW-1185">Reference proteome</keyword>
<feature type="chain" id="PRO_5033839512" evidence="2">
    <location>
        <begin position="21"/>
        <end position="470"/>
    </location>
</feature>
<evidence type="ECO:0000256" key="2">
    <source>
        <dbReference type="SAM" id="SignalP"/>
    </source>
</evidence>
<feature type="signal peptide" evidence="2">
    <location>
        <begin position="1"/>
        <end position="20"/>
    </location>
</feature>
<evidence type="ECO:0000313" key="4">
    <source>
        <dbReference type="EMBL" id="TPX50912.1"/>
    </source>
</evidence>
<evidence type="ECO:0000256" key="1">
    <source>
        <dbReference type="SAM" id="MobiDB-lite"/>
    </source>
</evidence>
<dbReference type="VEuPathDB" id="FungiDB:SeMB42_g02585"/>
<organism evidence="4 6">
    <name type="scientific">Synchytrium endobioticum</name>
    <dbReference type="NCBI Taxonomy" id="286115"/>
    <lineage>
        <taxon>Eukaryota</taxon>
        <taxon>Fungi</taxon>
        <taxon>Fungi incertae sedis</taxon>
        <taxon>Chytridiomycota</taxon>
        <taxon>Chytridiomycota incertae sedis</taxon>
        <taxon>Chytridiomycetes</taxon>
        <taxon>Synchytriales</taxon>
        <taxon>Synchytriaceae</taxon>
        <taxon>Synchytrium</taxon>
    </lineage>
</organism>
<dbReference type="AlphaFoldDB" id="A0A507DGV9"/>
<proteinExistence type="predicted"/>
<dbReference type="EMBL" id="QEAN01000081">
    <property type="protein sequence ID" value="TPX49553.1"/>
    <property type="molecule type" value="Genomic_DNA"/>
</dbReference>
<feature type="compositionally biased region" description="Polar residues" evidence="1">
    <location>
        <begin position="455"/>
        <end position="470"/>
    </location>
</feature>
<gene>
    <name evidence="4" type="ORF">SeLEV6574_g00638</name>
    <name evidence="3" type="ORF">SeMB42_g02585</name>
</gene>
<evidence type="ECO:0000313" key="3">
    <source>
        <dbReference type="EMBL" id="TPX49553.1"/>
    </source>
</evidence>
<evidence type="ECO:0000313" key="5">
    <source>
        <dbReference type="Proteomes" id="UP000317494"/>
    </source>
</evidence>
<reference evidence="5 6" key="1">
    <citation type="journal article" date="2019" name="Sci. Rep.">
        <title>Comparative genomics of chytrid fungi reveal insights into the obligate biotrophic and pathogenic lifestyle of Synchytrium endobioticum.</title>
        <authorList>
            <person name="van de Vossenberg B.T.L.H."/>
            <person name="Warris S."/>
            <person name="Nguyen H.D.T."/>
            <person name="van Gent-Pelzer M.P.E."/>
            <person name="Joly D.L."/>
            <person name="van de Geest H.C."/>
            <person name="Bonants P.J.M."/>
            <person name="Smith D.S."/>
            <person name="Levesque C.A."/>
            <person name="van der Lee T.A.J."/>
        </authorList>
    </citation>
    <scope>NUCLEOTIDE SEQUENCE [LARGE SCALE GENOMIC DNA]</scope>
    <source>
        <strain evidence="4 6">LEV6574</strain>
        <strain evidence="3 5">MB42</strain>
    </source>
</reference>
<dbReference type="Proteomes" id="UP000320475">
    <property type="component" value="Unassembled WGS sequence"/>
</dbReference>
<feature type="region of interest" description="Disordered" evidence="1">
    <location>
        <begin position="451"/>
        <end position="470"/>
    </location>
</feature>
<protein>
    <submittedName>
        <fullName evidence="4">Uncharacterized protein</fullName>
    </submittedName>
</protein>
<dbReference type="Proteomes" id="UP000317494">
    <property type="component" value="Unassembled WGS sequence"/>
</dbReference>